<dbReference type="GO" id="GO:0009294">
    <property type="term" value="P:DNA-mediated transformation"/>
    <property type="evidence" value="ECO:0007669"/>
    <property type="project" value="InterPro"/>
</dbReference>
<protein>
    <recommendedName>
        <fullName evidence="1">Smf/DprA SLOG domain-containing protein</fullName>
    </recommendedName>
</protein>
<evidence type="ECO:0000313" key="2">
    <source>
        <dbReference type="EMBL" id="AWX69250.1"/>
    </source>
</evidence>
<dbReference type="Proteomes" id="UP000250218">
    <property type="component" value="Chromosome"/>
</dbReference>
<dbReference type="AlphaFoldDB" id="A0A2Z4NCG5"/>
<dbReference type="Gene3D" id="3.40.50.450">
    <property type="match status" value="1"/>
</dbReference>
<gene>
    <name evidence="2" type="ORF">DP065_00560</name>
</gene>
<feature type="domain" description="Smf/DprA SLOG" evidence="1">
    <location>
        <begin position="48"/>
        <end position="246"/>
    </location>
</feature>
<dbReference type="InterPro" id="IPR057666">
    <property type="entry name" value="DrpA_SLOG"/>
</dbReference>
<reference evidence="3" key="1">
    <citation type="submission" date="2018-06" db="EMBL/GenBank/DDBJ databases">
        <title>Complete genome sequences of Mycoplasma anatis, M. anseris and M. cloacale type strains.</title>
        <authorList>
            <person name="Grozner D."/>
            <person name="Forro B."/>
            <person name="Sulyok K.M."/>
            <person name="Marton S."/>
            <person name="Kreizinger Z."/>
            <person name="Banyai K."/>
            <person name="Gyuranecz M."/>
        </authorList>
    </citation>
    <scope>NUCLEOTIDE SEQUENCE [LARGE SCALE GENOMIC DNA]</scope>
    <source>
        <strain evidence="3">ATCC 49234</strain>
    </source>
</reference>
<dbReference type="RefSeq" id="WP_033178778.1">
    <property type="nucleotide sequence ID" value="NZ_CP030140.1"/>
</dbReference>
<dbReference type="EMBL" id="CP030140">
    <property type="protein sequence ID" value="AWX69250.1"/>
    <property type="molecule type" value="Genomic_DNA"/>
</dbReference>
<keyword evidence="3" id="KW-1185">Reference proteome</keyword>
<evidence type="ECO:0000313" key="3">
    <source>
        <dbReference type="Proteomes" id="UP000250218"/>
    </source>
</evidence>
<proteinExistence type="predicted"/>
<dbReference type="KEGG" id="mane:DP065_00560"/>
<sequence>MNDYIYYFCRKYNGDWNKIYQAFKTYEWVDNELFKKYQDERQTAITKYFTILDADYPVAFLKMDFAPFIIFYHGNFGLLNDEKIICLTGNVLNHETLKLLEKIDEINEPTTFINLLWNGLDEYIVKRILKNPKLNLILIAPCGLNKFNNNFLTQQDLKRILILSEYPDDYHPTKKSFSFRNRIVNALAFKLVLFATNGNLMYPLIDYYIVNNKPINCFLSNESNKEDENINLINNGAKLIRNFNNIRDIK</sequence>
<name>A0A2Z4NCG5_9BACT</name>
<organism evidence="2 3">
    <name type="scientific">[Mycoplasma] anseris</name>
    <dbReference type="NCBI Taxonomy" id="92400"/>
    <lineage>
        <taxon>Bacteria</taxon>
        <taxon>Bacillati</taxon>
        <taxon>Mycoplasmatota</taxon>
        <taxon>Mycoplasmoidales</taxon>
        <taxon>Metamycoplasmataceae</taxon>
        <taxon>Metamycoplasma</taxon>
    </lineage>
</organism>
<evidence type="ECO:0000259" key="1">
    <source>
        <dbReference type="Pfam" id="PF02481"/>
    </source>
</evidence>
<accession>A0A2Z4NCG5</accession>
<dbReference type="Pfam" id="PF02481">
    <property type="entry name" value="DNA_processg_A"/>
    <property type="match status" value="1"/>
</dbReference>